<organism evidence="3 4">
    <name type="scientific">Vanilla planifolia</name>
    <name type="common">Vanilla</name>
    <dbReference type="NCBI Taxonomy" id="51239"/>
    <lineage>
        <taxon>Eukaryota</taxon>
        <taxon>Viridiplantae</taxon>
        <taxon>Streptophyta</taxon>
        <taxon>Embryophyta</taxon>
        <taxon>Tracheophyta</taxon>
        <taxon>Spermatophyta</taxon>
        <taxon>Magnoliopsida</taxon>
        <taxon>Liliopsida</taxon>
        <taxon>Asparagales</taxon>
        <taxon>Orchidaceae</taxon>
        <taxon>Vanilloideae</taxon>
        <taxon>Vanilleae</taxon>
        <taxon>Vanilla</taxon>
    </lineage>
</organism>
<feature type="repeat" description="PPR" evidence="2">
    <location>
        <begin position="15"/>
        <end position="50"/>
    </location>
</feature>
<dbReference type="EMBL" id="JADCNL010000005">
    <property type="protein sequence ID" value="KAG0481198.1"/>
    <property type="molecule type" value="Genomic_DNA"/>
</dbReference>
<proteinExistence type="predicted"/>
<dbReference type="PANTHER" id="PTHR47926">
    <property type="entry name" value="PENTATRICOPEPTIDE REPEAT-CONTAINING PROTEIN"/>
    <property type="match status" value="1"/>
</dbReference>
<dbReference type="OrthoDB" id="1922567at2759"/>
<sequence>MELLDHMRSTGIQPDAFSWTSLISGSVRSFEYENAFALFRQMVSMAGIRPTSATISSLLPASSNVMNLSRGKEIHCYSVAIGVVNDLYVSSSLVDMYAKCGLLSDAEKMFDDMLLRNTVSCNSMIFAYASHGQCEKAIQLYSDMKMYCAKPDYLTFTALLTACSHSGMVEFGSELFRSMQEDYAISPGWSTMLVWWIFSAGPADSGRPIVSSAGCECSRIPLCGGHCWELVDSTGKPRWRILQRGVCMNSSLGGVRFHLRCFVLKSWEMC</sequence>
<reference evidence="3 4" key="1">
    <citation type="journal article" date="2020" name="Nat. Food">
        <title>A phased Vanilla planifolia genome enables genetic improvement of flavour and production.</title>
        <authorList>
            <person name="Hasing T."/>
            <person name="Tang H."/>
            <person name="Brym M."/>
            <person name="Khazi F."/>
            <person name="Huang T."/>
            <person name="Chambers A.H."/>
        </authorList>
    </citation>
    <scope>NUCLEOTIDE SEQUENCE [LARGE SCALE GENOMIC DNA]</scope>
    <source>
        <tissue evidence="3">Leaf</tissue>
    </source>
</reference>
<dbReference type="Pfam" id="PF13041">
    <property type="entry name" value="PPR_2"/>
    <property type="match status" value="1"/>
</dbReference>
<name>A0A835R097_VANPL</name>
<dbReference type="PANTHER" id="PTHR47926:SF487">
    <property type="entry name" value="REPEAT (TPR)-LIKE SUPERFAMILY PROTEIN, PUTATIVE-RELATED"/>
    <property type="match status" value="1"/>
</dbReference>
<dbReference type="Pfam" id="PF13812">
    <property type="entry name" value="PPR_3"/>
    <property type="match status" value="1"/>
</dbReference>
<evidence type="ECO:0000313" key="4">
    <source>
        <dbReference type="Proteomes" id="UP000636800"/>
    </source>
</evidence>
<dbReference type="InterPro" id="IPR011990">
    <property type="entry name" value="TPR-like_helical_dom_sf"/>
</dbReference>
<evidence type="ECO:0000256" key="1">
    <source>
        <dbReference type="ARBA" id="ARBA00022737"/>
    </source>
</evidence>
<evidence type="ECO:0008006" key="5">
    <source>
        <dbReference type="Google" id="ProtNLM"/>
    </source>
</evidence>
<keyword evidence="1" id="KW-0677">Repeat</keyword>
<dbReference type="FunFam" id="1.25.40.10:FF:000031">
    <property type="entry name" value="Pentatricopeptide repeat-containing protein mitochondrial"/>
    <property type="match status" value="1"/>
</dbReference>
<feature type="repeat" description="PPR" evidence="2">
    <location>
        <begin position="86"/>
        <end position="116"/>
    </location>
</feature>
<comment type="caution">
    <text evidence="3">The sequence shown here is derived from an EMBL/GenBank/DDBJ whole genome shotgun (WGS) entry which is preliminary data.</text>
</comment>
<evidence type="ECO:0000313" key="3">
    <source>
        <dbReference type="EMBL" id="KAG0481198.1"/>
    </source>
</evidence>
<dbReference type="NCBIfam" id="TIGR00756">
    <property type="entry name" value="PPR"/>
    <property type="match status" value="4"/>
</dbReference>
<dbReference type="InterPro" id="IPR046960">
    <property type="entry name" value="PPR_At4g14850-like_plant"/>
</dbReference>
<accession>A0A835R097</accession>
<dbReference type="GO" id="GO:0003723">
    <property type="term" value="F:RNA binding"/>
    <property type="evidence" value="ECO:0007669"/>
    <property type="project" value="InterPro"/>
</dbReference>
<keyword evidence="4" id="KW-1185">Reference proteome</keyword>
<dbReference type="PROSITE" id="PS51375">
    <property type="entry name" value="PPR"/>
    <property type="match status" value="3"/>
</dbReference>
<feature type="repeat" description="PPR" evidence="2">
    <location>
        <begin position="117"/>
        <end position="151"/>
    </location>
</feature>
<dbReference type="GO" id="GO:0009451">
    <property type="term" value="P:RNA modification"/>
    <property type="evidence" value="ECO:0007669"/>
    <property type="project" value="InterPro"/>
</dbReference>
<dbReference type="AlphaFoldDB" id="A0A835R097"/>
<dbReference type="Proteomes" id="UP000636800">
    <property type="component" value="Chromosome 5"/>
</dbReference>
<dbReference type="InterPro" id="IPR002885">
    <property type="entry name" value="PPR_rpt"/>
</dbReference>
<gene>
    <name evidence="3" type="ORF">HPP92_012056</name>
</gene>
<protein>
    <recommendedName>
        <fullName evidence="5">Pentatricopeptide repeat-containing protein</fullName>
    </recommendedName>
</protein>
<evidence type="ECO:0000256" key="2">
    <source>
        <dbReference type="PROSITE-ProRule" id="PRU00708"/>
    </source>
</evidence>
<dbReference type="Gene3D" id="1.25.40.10">
    <property type="entry name" value="Tetratricopeptide repeat domain"/>
    <property type="match status" value="2"/>
</dbReference>